<dbReference type="AlphaFoldDB" id="A0A2A5JQF6"/>
<comment type="caution">
    <text evidence="1">The sequence shown here is derived from an EMBL/GenBank/DDBJ whole genome shotgun (WGS) entry which is preliminary data.</text>
</comment>
<reference evidence="2" key="1">
    <citation type="journal article" date="2019" name="Genome Announc.">
        <title>Draft Genome Sequence of Pseudoalteromonas piscicida Strain 36Y ROTHPW, an Hypersaline Seawater Isolate from the South Coast of Sonora, Mexico.</title>
        <authorList>
            <person name="Sanchez-Diaz R."/>
            <person name="Molina-Garza Z.J."/>
            <person name="Cruz-Suarez L.E."/>
            <person name="Selvin J."/>
            <person name="Kiran G.S."/>
            <person name="Ibarra-Gamez J.C."/>
            <person name="Gomez-Gil B."/>
            <person name="Galaviz-Silva L."/>
        </authorList>
    </citation>
    <scope>NUCLEOTIDE SEQUENCE [LARGE SCALE GENOMIC DNA]</scope>
    <source>
        <strain evidence="2">36Y_RITHPW</strain>
    </source>
</reference>
<keyword evidence="2" id="KW-1185">Reference proteome</keyword>
<dbReference type="EMBL" id="NKHF01000047">
    <property type="protein sequence ID" value="PCK31683.1"/>
    <property type="molecule type" value="Genomic_DNA"/>
</dbReference>
<protein>
    <submittedName>
        <fullName evidence="1">Transposase</fullName>
    </submittedName>
</protein>
<organism evidence="1 2">
    <name type="scientific">Pseudoalteromonas piscicida</name>
    <dbReference type="NCBI Taxonomy" id="43662"/>
    <lineage>
        <taxon>Bacteria</taxon>
        <taxon>Pseudomonadati</taxon>
        <taxon>Pseudomonadota</taxon>
        <taxon>Gammaproteobacteria</taxon>
        <taxon>Alteromonadales</taxon>
        <taxon>Pseudoalteromonadaceae</taxon>
        <taxon>Pseudoalteromonas</taxon>
    </lineage>
</organism>
<feature type="non-terminal residue" evidence="1">
    <location>
        <position position="1"/>
    </location>
</feature>
<name>A0A2A5JQF6_PSEO7</name>
<evidence type="ECO:0000313" key="1">
    <source>
        <dbReference type="EMBL" id="PCK31683.1"/>
    </source>
</evidence>
<sequence>LRFAGGPRNHMPKGLPFELKSYIELVELTGQCIRADKRGYIKEAQPILTRLNIEPENWIKLTTQFSRVFRGAVGREGALTDYCETLQKRRRTNLTNCARLLD</sequence>
<proteinExistence type="predicted"/>
<evidence type="ECO:0000313" key="2">
    <source>
        <dbReference type="Proteomes" id="UP000228621"/>
    </source>
</evidence>
<accession>A0A2A5JQF6</accession>
<gene>
    <name evidence="1" type="ORF">CEX98_10885</name>
</gene>
<dbReference type="Proteomes" id="UP000228621">
    <property type="component" value="Unassembled WGS sequence"/>
</dbReference>